<dbReference type="Proteomes" id="UP000050471">
    <property type="component" value="Unassembled WGS sequence"/>
</dbReference>
<organism evidence="1 2">
    <name type="scientific">Aliiroseovarius crassostreae</name>
    <dbReference type="NCBI Taxonomy" id="154981"/>
    <lineage>
        <taxon>Bacteria</taxon>
        <taxon>Pseudomonadati</taxon>
        <taxon>Pseudomonadota</taxon>
        <taxon>Alphaproteobacteria</taxon>
        <taxon>Rhodobacterales</taxon>
        <taxon>Paracoccaceae</taxon>
        <taxon>Aliiroseovarius</taxon>
    </lineage>
</organism>
<sequence length="159" mass="17513">MADLAMDMQLNGLSAATRAVERVAGWDRFELLEIIGRLMQLQTRRRLRSEKIGPNGELWPHNRKASAPLYETGALHDSIDYVVGAGEIKVGSPLIYAAIHHFGGVIKPKKAKFLRFMAGNKAIYAKSVTIPARPYIGVSPDNAAEIEGVVTDFVQELLQ</sequence>
<comment type="caution">
    <text evidence="1">The sequence shown here is derived from an EMBL/GenBank/DDBJ whole genome shotgun (WGS) entry which is preliminary data.</text>
</comment>
<proteinExistence type="predicted"/>
<dbReference type="EMBL" id="LKBA01000004">
    <property type="protein sequence ID" value="KPN64257.1"/>
    <property type="molecule type" value="Genomic_DNA"/>
</dbReference>
<dbReference type="AlphaFoldDB" id="A0A0P7IX71"/>
<name>A0A0P7IX71_9RHOB</name>
<protein>
    <recommendedName>
        <fullName evidence="3">Virion morphogenesis protein</fullName>
    </recommendedName>
</protein>
<evidence type="ECO:0000313" key="2">
    <source>
        <dbReference type="Proteomes" id="UP000050471"/>
    </source>
</evidence>
<evidence type="ECO:0000313" key="1">
    <source>
        <dbReference type="EMBL" id="KPN64257.1"/>
    </source>
</evidence>
<dbReference type="OrthoDB" id="2081253at2"/>
<dbReference type="STRING" id="154981.AKJ29_16615"/>
<gene>
    <name evidence="1" type="ORF">AKJ29_16615</name>
</gene>
<accession>A0A0P7IX71</accession>
<dbReference type="InterPro" id="IPR006522">
    <property type="entry name" value="Phage_virion_morphogenesis"/>
</dbReference>
<keyword evidence="2" id="KW-1185">Reference proteome</keyword>
<dbReference type="Pfam" id="PF05069">
    <property type="entry name" value="Phage_tail_S"/>
    <property type="match status" value="1"/>
</dbReference>
<dbReference type="RefSeq" id="WP_055188324.1">
    <property type="nucleotide sequence ID" value="NZ_FPBS01000001.1"/>
</dbReference>
<reference evidence="1 2" key="1">
    <citation type="submission" date="2015-09" db="EMBL/GenBank/DDBJ databases">
        <title>Draft genome sequence of Aliiroseovarius crassostreae CV919-312TSm, the causative agent of Roseovarius Oyster Disease (formerly Juvenile Oyster Disease).</title>
        <authorList>
            <person name="Kessner L."/>
            <person name="Spinard E."/>
            <person name="Nelson D."/>
        </authorList>
    </citation>
    <scope>NUCLEOTIDE SEQUENCE [LARGE SCALE GENOMIC DNA]</scope>
    <source>
        <strain evidence="1 2">CV919-312</strain>
    </source>
</reference>
<evidence type="ECO:0008006" key="3">
    <source>
        <dbReference type="Google" id="ProtNLM"/>
    </source>
</evidence>